<protein>
    <recommendedName>
        <fullName evidence="3">Peptide hydrolase</fullName>
        <ecNumber evidence="3">3.4.-.-</ecNumber>
    </recommendedName>
</protein>
<dbReference type="GO" id="GO:0008270">
    <property type="term" value="F:zinc ion binding"/>
    <property type="evidence" value="ECO:0007669"/>
    <property type="project" value="TreeGrafter"/>
</dbReference>
<keyword evidence="6" id="KW-1185">Reference proteome</keyword>
<dbReference type="GO" id="GO:0006508">
    <property type="term" value="P:proteolysis"/>
    <property type="evidence" value="ECO:0007669"/>
    <property type="project" value="UniProtKB-KW"/>
</dbReference>
<keyword evidence="3" id="KW-0645">Protease</keyword>
<dbReference type="Proteomes" id="UP000518752">
    <property type="component" value="Unassembled WGS sequence"/>
</dbReference>
<dbReference type="Gene3D" id="3.40.630.10">
    <property type="entry name" value="Zn peptidases"/>
    <property type="match status" value="1"/>
</dbReference>
<accession>A0A8H5FQH6</accession>
<evidence type="ECO:0000259" key="4">
    <source>
        <dbReference type="Pfam" id="PF04389"/>
    </source>
</evidence>
<dbReference type="AlphaFoldDB" id="A0A8H5FQH6"/>
<evidence type="ECO:0000313" key="6">
    <source>
        <dbReference type="Proteomes" id="UP000518752"/>
    </source>
</evidence>
<dbReference type="EMBL" id="JAACJN010000377">
    <property type="protein sequence ID" value="KAF5345419.1"/>
    <property type="molecule type" value="Genomic_DNA"/>
</dbReference>
<feature type="chain" id="PRO_5034769132" description="Peptide hydrolase" evidence="3">
    <location>
        <begin position="21"/>
        <end position="427"/>
    </location>
</feature>
<comment type="similarity">
    <text evidence="3">Belongs to the peptidase M28 family.</text>
</comment>
<dbReference type="EC" id="3.4.-.-" evidence="3"/>
<dbReference type="PANTHER" id="PTHR12283">
    <property type="entry name" value="GLUTAMINYL-PEPTIDE CYCLOTRANSFERASE"/>
    <property type="match status" value="1"/>
</dbReference>
<name>A0A8H5FQH6_9AGAR</name>
<dbReference type="OrthoDB" id="3907302at2759"/>
<keyword evidence="1" id="KW-0808">Transferase</keyword>
<sequence length="427" mass="48962">MNSKPVFLVWLFVLLQCTLGQPSFIELSTREIKALIKDPDPLEGIDRHLGKIMIPRVSDTLNNTVVQMHIITTLKDLEWHIHQDSFESQTPLGVKKFVNIVATKDIRASRRVVLSAHYDSRYLPPPNEGLFVGATDSAFPCAVLLDLAESLNGMLERRSNEEDDADTTLQLVFFDGEEAFVRWTSNDSLYGSRNLAGVWSSTLITPDSPSAVTIVDNPKEELDSDVDLTLSKQRQHRLSTPSSDATLLSTIEHFILLDILGAKDPKIKSFFNVRNSLRYPRILSSLSMFRTRPRFSNDLKRQSIDWVEWMLSFTEMASSSSPRYLLVRSTHWSSDKKDTSMSSTNYTSYFLPIPRIPDPNETWYMDDHIPFLKKGVRVLHLIPENFPEVWHTIGDDASVLDRMSMRRWDLIMRVFIAEYLHLRGQPM</sequence>
<comment type="caution">
    <text evidence="5">The sequence shown here is derived from an EMBL/GenBank/DDBJ whole genome shotgun (WGS) entry which is preliminary data.</text>
</comment>
<feature type="signal peptide" evidence="3">
    <location>
        <begin position="1"/>
        <end position="20"/>
    </location>
</feature>
<organism evidence="5 6">
    <name type="scientific">Collybiopsis confluens</name>
    <dbReference type="NCBI Taxonomy" id="2823264"/>
    <lineage>
        <taxon>Eukaryota</taxon>
        <taxon>Fungi</taxon>
        <taxon>Dikarya</taxon>
        <taxon>Basidiomycota</taxon>
        <taxon>Agaricomycotina</taxon>
        <taxon>Agaricomycetes</taxon>
        <taxon>Agaricomycetidae</taxon>
        <taxon>Agaricales</taxon>
        <taxon>Marasmiineae</taxon>
        <taxon>Omphalotaceae</taxon>
        <taxon>Collybiopsis</taxon>
    </lineage>
</organism>
<dbReference type="GO" id="GO:0008233">
    <property type="term" value="F:peptidase activity"/>
    <property type="evidence" value="ECO:0007669"/>
    <property type="project" value="UniProtKB-KW"/>
</dbReference>
<keyword evidence="3" id="KW-0732">Signal</keyword>
<feature type="domain" description="Peptidase M28" evidence="4">
    <location>
        <begin position="358"/>
        <end position="414"/>
    </location>
</feature>
<dbReference type="PANTHER" id="PTHR12283:SF6">
    <property type="entry name" value="GLUTAMINYL-PEPTIDE CYCLOTRANSFERASE-RELATED"/>
    <property type="match status" value="1"/>
</dbReference>
<feature type="domain" description="Peptidase M28" evidence="4">
    <location>
        <begin position="99"/>
        <end position="197"/>
    </location>
</feature>
<keyword evidence="3" id="KW-0479">Metal-binding</keyword>
<keyword evidence="2" id="KW-0012">Acyltransferase</keyword>
<dbReference type="GO" id="GO:0016603">
    <property type="term" value="F:glutaminyl-peptide cyclotransferase activity"/>
    <property type="evidence" value="ECO:0007669"/>
    <property type="project" value="TreeGrafter"/>
</dbReference>
<dbReference type="InterPro" id="IPR040234">
    <property type="entry name" value="QC/QCL"/>
</dbReference>
<proteinExistence type="inferred from homology"/>
<evidence type="ECO:0000256" key="3">
    <source>
        <dbReference type="RuleBase" id="RU361240"/>
    </source>
</evidence>
<dbReference type="Pfam" id="PF04389">
    <property type="entry name" value="Peptidase_M28"/>
    <property type="match status" value="2"/>
</dbReference>
<keyword evidence="3" id="KW-0862">Zinc</keyword>
<keyword evidence="3" id="KW-0378">Hydrolase</keyword>
<evidence type="ECO:0000313" key="5">
    <source>
        <dbReference type="EMBL" id="KAF5345419.1"/>
    </source>
</evidence>
<dbReference type="SUPFAM" id="SSF53187">
    <property type="entry name" value="Zn-dependent exopeptidases"/>
    <property type="match status" value="1"/>
</dbReference>
<gene>
    <name evidence="5" type="ORF">D9757_013476</name>
</gene>
<evidence type="ECO:0000256" key="1">
    <source>
        <dbReference type="ARBA" id="ARBA00022679"/>
    </source>
</evidence>
<reference evidence="5 6" key="1">
    <citation type="journal article" date="2020" name="ISME J.">
        <title>Uncovering the hidden diversity of litter-decomposition mechanisms in mushroom-forming fungi.</title>
        <authorList>
            <person name="Floudas D."/>
            <person name="Bentzer J."/>
            <person name="Ahren D."/>
            <person name="Johansson T."/>
            <person name="Persson P."/>
            <person name="Tunlid A."/>
        </authorList>
    </citation>
    <scope>NUCLEOTIDE SEQUENCE [LARGE SCALE GENOMIC DNA]</scope>
    <source>
        <strain evidence="5 6">CBS 406.79</strain>
    </source>
</reference>
<evidence type="ECO:0000256" key="2">
    <source>
        <dbReference type="ARBA" id="ARBA00023315"/>
    </source>
</evidence>
<dbReference type="InterPro" id="IPR007484">
    <property type="entry name" value="Peptidase_M28"/>
</dbReference>